<dbReference type="RefSeq" id="WP_200506539.1">
    <property type="nucleotide sequence ID" value="NZ_JAEHFX010000006.1"/>
</dbReference>
<keyword evidence="3" id="KW-1185">Reference proteome</keyword>
<comment type="caution">
    <text evidence="2">The sequence shown here is derived from an EMBL/GenBank/DDBJ whole genome shotgun (WGS) entry which is preliminary data.</text>
</comment>
<proteinExistence type="predicted"/>
<dbReference type="EMBL" id="JAEHFX010000006">
    <property type="protein sequence ID" value="MBK0403788.1"/>
    <property type="molecule type" value="Genomic_DNA"/>
</dbReference>
<evidence type="ECO:0000313" key="3">
    <source>
        <dbReference type="Proteomes" id="UP000644147"/>
    </source>
</evidence>
<reference evidence="2 3" key="1">
    <citation type="submission" date="2020-12" db="EMBL/GenBank/DDBJ databases">
        <title>Bacterial novel species Adhaeribacter sp. BT258 isolated from soil.</title>
        <authorList>
            <person name="Jung H.-Y."/>
        </authorList>
    </citation>
    <scope>NUCLEOTIDE SEQUENCE [LARGE SCALE GENOMIC DNA]</scope>
    <source>
        <strain evidence="2 3">BT258</strain>
    </source>
</reference>
<name>A0ABS1C555_9BACT</name>
<organism evidence="2 3">
    <name type="scientific">Adhaeribacter terrigena</name>
    <dbReference type="NCBI Taxonomy" id="2793070"/>
    <lineage>
        <taxon>Bacteria</taxon>
        <taxon>Pseudomonadati</taxon>
        <taxon>Bacteroidota</taxon>
        <taxon>Cytophagia</taxon>
        <taxon>Cytophagales</taxon>
        <taxon>Hymenobacteraceae</taxon>
        <taxon>Adhaeribacter</taxon>
    </lineage>
</organism>
<gene>
    <name evidence="2" type="ORF">I5M27_12375</name>
</gene>
<feature type="compositionally biased region" description="Polar residues" evidence="1">
    <location>
        <begin position="31"/>
        <end position="40"/>
    </location>
</feature>
<evidence type="ECO:0000313" key="2">
    <source>
        <dbReference type="EMBL" id="MBK0403788.1"/>
    </source>
</evidence>
<evidence type="ECO:0000256" key="1">
    <source>
        <dbReference type="SAM" id="MobiDB-lite"/>
    </source>
</evidence>
<dbReference type="Proteomes" id="UP000644147">
    <property type="component" value="Unassembled WGS sequence"/>
</dbReference>
<protein>
    <submittedName>
        <fullName evidence="2">Uncharacterized protein</fullName>
    </submittedName>
</protein>
<feature type="region of interest" description="Disordered" evidence="1">
    <location>
        <begin position="31"/>
        <end position="51"/>
    </location>
</feature>
<accession>A0ABS1C555</accession>
<sequence>MKFRKGLPANFIAKIQKQEVKVHLRDASNKIQLQTTSKNGKPNPENARLSGRKSAVNFSCIPSIFIPDPCTKKKRKPEIGLRILEE</sequence>